<dbReference type="RefSeq" id="WP_203176861.1">
    <property type="nucleotide sequence ID" value="NZ_JAEVHM010000094.1"/>
</dbReference>
<dbReference type="InterPro" id="IPR000182">
    <property type="entry name" value="GNAT_dom"/>
</dbReference>
<evidence type="ECO:0000313" key="4">
    <source>
        <dbReference type="EMBL" id="MBM0233723.1"/>
    </source>
</evidence>
<dbReference type="Gene3D" id="3.40.630.30">
    <property type="match status" value="1"/>
</dbReference>
<dbReference type="InterPro" id="IPR016181">
    <property type="entry name" value="Acyl_CoA_acyltransferase"/>
</dbReference>
<keyword evidence="1" id="KW-0808">Transferase</keyword>
<dbReference type="EMBL" id="JAEVHM010000094">
    <property type="protein sequence ID" value="MBM0233723.1"/>
    <property type="molecule type" value="Genomic_DNA"/>
</dbReference>
<dbReference type="PANTHER" id="PTHR43877">
    <property type="entry name" value="AMINOALKYLPHOSPHONATE N-ACETYLTRANSFERASE-RELATED-RELATED"/>
    <property type="match status" value="1"/>
</dbReference>
<feature type="domain" description="N-acetyltransferase" evidence="3">
    <location>
        <begin position="3"/>
        <end position="189"/>
    </location>
</feature>
<evidence type="ECO:0000256" key="1">
    <source>
        <dbReference type="ARBA" id="ARBA00022679"/>
    </source>
</evidence>
<dbReference type="Pfam" id="PF00583">
    <property type="entry name" value="Acetyltransf_1"/>
    <property type="match status" value="1"/>
</dbReference>
<dbReference type="SUPFAM" id="SSF55729">
    <property type="entry name" value="Acyl-CoA N-acyltransferases (Nat)"/>
    <property type="match status" value="1"/>
</dbReference>
<dbReference type="InterPro" id="IPR050832">
    <property type="entry name" value="Bact_Acetyltransf"/>
</dbReference>
<dbReference type="Proteomes" id="UP000601027">
    <property type="component" value="Unassembled WGS sequence"/>
</dbReference>
<comment type="caution">
    <text evidence="4">The sequence shown here is derived from an EMBL/GenBank/DDBJ whole genome shotgun (WGS) entry which is preliminary data.</text>
</comment>
<sequence>MTLIIRPATNNDEFEVAMGLLTQRIQWLRDRGSDQWATWEKWRTKLVPALAAGDIWLLWDRDEAIGTVTVEFTGDPDFWTPAELAEPAAYVSKLAVRLDRAGQELGALLLAWAGDLAFHQGCRYLRLDAWKTNEALHTYYLSRGWTYLRTSSHPGRRSGALFQRSAAPMAPQPVGLRTIARRDGQGFAE</sequence>
<gene>
    <name evidence="4" type="ORF">JNW91_18820</name>
</gene>
<evidence type="ECO:0000313" key="5">
    <source>
        <dbReference type="Proteomes" id="UP000601027"/>
    </source>
</evidence>
<name>A0ABS1XWS7_9ACTN</name>
<protein>
    <submittedName>
        <fullName evidence="4">GNAT family N-acetyltransferase</fullName>
    </submittedName>
</protein>
<evidence type="ECO:0000259" key="3">
    <source>
        <dbReference type="PROSITE" id="PS51186"/>
    </source>
</evidence>
<evidence type="ECO:0000256" key="2">
    <source>
        <dbReference type="ARBA" id="ARBA00023315"/>
    </source>
</evidence>
<accession>A0ABS1XWS7</accession>
<dbReference type="PROSITE" id="PS51186">
    <property type="entry name" value="GNAT"/>
    <property type="match status" value="1"/>
</dbReference>
<dbReference type="CDD" id="cd04301">
    <property type="entry name" value="NAT_SF"/>
    <property type="match status" value="1"/>
</dbReference>
<reference evidence="4 5" key="1">
    <citation type="submission" date="2021-01" db="EMBL/GenBank/DDBJ databases">
        <title>Draft genome sequence of Micromonospora sp. strain STR1_7.</title>
        <authorList>
            <person name="Karlyshev A."/>
            <person name="Jawad R."/>
        </authorList>
    </citation>
    <scope>NUCLEOTIDE SEQUENCE [LARGE SCALE GENOMIC DNA]</scope>
    <source>
        <strain evidence="4 5">STR1-7</strain>
    </source>
</reference>
<organism evidence="4 5">
    <name type="scientific">Micromonospora parastrephiae</name>
    <dbReference type="NCBI Taxonomy" id="2806101"/>
    <lineage>
        <taxon>Bacteria</taxon>
        <taxon>Bacillati</taxon>
        <taxon>Actinomycetota</taxon>
        <taxon>Actinomycetes</taxon>
        <taxon>Micromonosporales</taxon>
        <taxon>Micromonosporaceae</taxon>
        <taxon>Micromonospora</taxon>
    </lineage>
</organism>
<keyword evidence="5" id="KW-1185">Reference proteome</keyword>
<proteinExistence type="predicted"/>
<keyword evidence="2" id="KW-0012">Acyltransferase</keyword>